<dbReference type="Gene3D" id="1.10.1520.10">
    <property type="entry name" value="Ribonuclease III domain"/>
    <property type="match status" value="1"/>
</dbReference>
<dbReference type="InterPro" id="IPR000999">
    <property type="entry name" value="RNase_III_dom"/>
</dbReference>
<dbReference type="EMBL" id="HBEL01047312">
    <property type="protein sequence ID" value="CAD8425774.1"/>
    <property type="molecule type" value="Transcribed_RNA"/>
</dbReference>
<sequence>MYHIERCLTVKSLIKHCLNHMPRLGHYLDNTQLAEFIEALTTKSCSLTLNYDRLEYLGDAVLKLIHTDALLTIEAPHSWDLSTLRSAMGCNKRLRETALNQVWKG</sequence>
<protein>
    <recommendedName>
        <fullName evidence="1">RNase III domain-containing protein</fullName>
    </recommendedName>
</protein>
<gene>
    <name evidence="2" type="ORF">PINE0816_LOCUS21934</name>
</gene>
<name>A0A7S0CJP1_9STRA</name>
<dbReference type="PROSITE" id="PS00517">
    <property type="entry name" value="RNASE_3_1"/>
    <property type="match status" value="1"/>
</dbReference>
<evidence type="ECO:0000313" key="2">
    <source>
        <dbReference type="EMBL" id="CAD8425774.1"/>
    </source>
</evidence>
<accession>A0A7S0CJP1</accession>
<proteinExistence type="predicted"/>
<dbReference type="GO" id="GO:0004525">
    <property type="term" value="F:ribonuclease III activity"/>
    <property type="evidence" value="ECO:0007669"/>
    <property type="project" value="InterPro"/>
</dbReference>
<organism evidence="2">
    <name type="scientific">Proboscia inermis</name>
    <dbReference type="NCBI Taxonomy" id="420281"/>
    <lineage>
        <taxon>Eukaryota</taxon>
        <taxon>Sar</taxon>
        <taxon>Stramenopiles</taxon>
        <taxon>Ochrophyta</taxon>
        <taxon>Bacillariophyta</taxon>
        <taxon>Coscinodiscophyceae</taxon>
        <taxon>Rhizosoleniophycidae</taxon>
        <taxon>Rhizosoleniales</taxon>
        <taxon>Rhizosoleniaceae</taxon>
        <taxon>Proboscia</taxon>
    </lineage>
</organism>
<evidence type="ECO:0000259" key="1">
    <source>
        <dbReference type="PROSITE" id="PS50142"/>
    </source>
</evidence>
<dbReference type="PROSITE" id="PS50142">
    <property type="entry name" value="RNASE_3_2"/>
    <property type="match status" value="1"/>
</dbReference>
<dbReference type="CDD" id="cd00593">
    <property type="entry name" value="RIBOc"/>
    <property type="match status" value="1"/>
</dbReference>
<reference evidence="2" key="1">
    <citation type="submission" date="2021-01" db="EMBL/GenBank/DDBJ databases">
        <authorList>
            <person name="Corre E."/>
            <person name="Pelletier E."/>
            <person name="Niang G."/>
            <person name="Scheremetjew M."/>
            <person name="Finn R."/>
            <person name="Kale V."/>
            <person name="Holt S."/>
            <person name="Cochrane G."/>
            <person name="Meng A."/>
            <person name="Brown T."/>
            <person name="Cohen L."/>
        </authorList>
    </citation>
    <scope>NUCLEOTIDE SEQUENCE</scope>
    <source>
        <strain evidence="2">CCAP1064/1</strain>
    </source>
</reference>
<dbReference type="Pfam" id="PF00636">
    <property type="entry name" value="Ribonuclease_3"/>
    <property type="match status" value="1"/>
</dbReference>
<dbReference type="InterPro" id="IPR036389">
    <property type="entry name" value="RNase_III_sf"/>
</dbReference>
<feature type="domain" description="RNase III" evidence="1">
    <location>
        <begin position="23"/>
        <end position="71"/>
    </location>
</feature>
<dbReference type="SUPFAM" id="SSF69065">
    <property type="entry name" value="RNase III domain-like"/>
    <property type="match status" value="1"/>
</dbReference>
<dbReference type="AlphaFoldDB" id="A0A7S0CJP1"/>
<dbReference type="GO" id="GO:0006396">
    <property type="term" value="P:RNA processing"/>
    <property type="evidence" value="ECO:0007669"/>
    <property type="project" value="InterPro"/>
</dbReference>